<keyword evidence="1" id="KW-0175">Coiled coil</keyword>
<dbReference type="EMBL" id="FNYE01000026">
    <property type="protein sequence ID" value="SEJ96818.1"/>
    <property type="molecule type" value="Genomic_DNA"/>
</dbReference>
<dbReference type="SUPFAM" id="SSF110849">
    <property type="entry name" value="ParB/Sulfiredoxin"/>
    <property type="match status" value="1"/>
</dbReference>
<gene>
    <name evidence="5" type="ORF">SAMN05192539_102693</name>
</gene>
<keyword evidence="6" id="KW-1185">Reference proteome</keyword>
<evidence type="ECO:0000313" key="6">
    <source>
        <dbReference type="Proteomes" id="UP000198866"/>
    </source>
</evidence>
<dbReference type="InterPro" id="IPR036086">
    <property type="entry name" value="ParB/Sulfiredoxin_sf"/>
</dbReference>
<name>A0A1H7D4U1_9BURK</name>
<sequence>MDGLTKTTLKQAFDVHPITLGLDKLRSSRRLPDNATTSRKFLQILASIATVGLVEPLIVARDPENEQFYRVLDGRLRIEALHRLGISEAICLIANDDEAYTYNKHINRLTPAQDARMIARAIERGVPKERIASSLGIDVNTVRRRATMLDGICREAAALIADKNCPATTYATLKLMKPLRQIEAAELMRGQTNFSSVFAKAILAATPESQLERQKHSSGKTHSELTSQLARLEREFATLQATIAQTDEQYGVDHLHLTVSAAYIATLMHNPNIAVWMGAHHPEFSAELKAISDESGNLLPAVKSNRSRIKHHGDRRTNSRPTQASL</sequence>
<dbReference type="Pfam" id="PF02195">
    <property type="entry name" value="ParB_N"/>
    <property type="match status" value="1"/>
</dbReference>
<evidence type="ECO:0000259" key="4">
    <source>
        <dbReference type="Pfam" id="PF07506"/>
    </source>
</evidence>
<dbReference type="STRING" id="667676.SAMN05192539_102693"/>
<protein>
    <submittedName>
        <fullName evidence="5">Chromosome segregation protein Spo0J, contains ParB-like nuclease domain</fullName>
    </submittedName>
</protein>
<evidence type="ECO:0000259" key="3">
    <source>
        <dbReference type="Pfam" id="PF02195"/>
    </source>
</evidence>
<evidence type="ECO:0000256" key="1">
    <source>
        <dbReference type="SAM" id="Coils"/>
    </source>
</evidence>
<dbReference type="InterPro" id="IPR050336">
    <property type="entry name" value="Chromosome_partition/occlusion"/>
</dbReference>
<feature type="region of interest" description="Disordered" evidence="2">
    <location>
        <begin position="305"/>
        <end position="326"/>
    </location>
</feature>
<dbReference type="Pfam" id="PF07506">
    <property type="entry name" value="RepB"/>
    <property type="match status" value="1"/>
</dbReference>
<dbReference type="Gene3D" id="3.90.1530.30">
    <property type="match status" value="1"/>
</dbReference>
<dbReference type="GO" id="GO:0007059">
    <property type="term" value="P:chromosome segregation"/>
    <property type="evidence" value="ECO:0007669"/>
    <property type="project" value="TreeGrafter"/>
</dbReference>
<proteinExistence type="predicted"/>
<reference evidence="6" key="1">
    <citation type="submission" date="2016-10" db="EMBL/GenBank/DDBJ databases">
        <authorList>
            <person name="Varghese N."/>
            <person name="Submissions S."/>
        </authorList>
    </citation>
    <scope>NUCLEOTIDE SEQUENCE [LARGE SCALE GENOMIC DNA]</scope>
    <source>
        <strain evidence="6">LMG 26031</strain>
    </source>
</reference>
<feature type="domain" description="RepB plasmid partition" evidence="4">
    <location>
        <begin position="106"/>
        <end position="286"/>
    </location>
</feature>
<dbReference type="InterPro" id="IPR003115">
    <property type="entry name" value="ParB_N"/>
</dbReference>
<dbReference type="SUPFAM" id="SSF109709">
    <property type="entry name" value="KorB DNA-binding domain-like"/>
    <property type="match status" value="1"/>
</dbReference>
<dbReference type="RefSeq" id="WP_090870842.1">
    <property type="nucleotide sequence ID" value="NZ_FNYE01000026.1"/>
</dbReference>
<dbReference type="PANTHER" id="PTHR33375:SF1">
    <property type="entry name" value="CHROMOSOME-PARTITIONING PROTEIN PARB-RELATED"/>
    <property type="match status" value="1"/>
</dbReference>
<evidence type="ECO:0000256" key="2">
    <source>
        <dbReference type="SAM" id="MobiDB-lite"/>
    </source>
</evidence>
<feature type="compositionally biased region" description="Basic residues" evidence="2">
    <location>
        <begin position="305"/>
        <end position="314"/>
    </location>
</feature>
<dbReference type="Proteomes" id="UP000198866">
    <property type="component" value="Unassembled WGS sequence"/>
</dbReference>
<feature type="domain" description="ParB-like N-terminal" evidence="3">
    <location>
        <begin position="20"/>
        <end position="98"/>
    </location>
</feature>
<evidence type="ECO:0000313" key="5">
    <source>
        <dbReference type="EMBL" id="SEJ96818.1"/>
    </source>
</evidence>
<dbReference type="AlphaFoldDB" id="A0A1H7D4U1"/>
<dbReference type="OrthoDB" id="7632576at2"/>
<accession>A0A1H7D4U1</accession>
<dbReference type="Gene3D" id="1.10.10.2830">
    <property type="match status" value="1"/>
</dbReference>
<organism evidence="5 6">
    <name type="scientific">Paraburkholderia diazotrophica</name>
    <dbReference type="NCBI Taxonomy" id="667676"/>
    <lineage>
        <taxon>Bacteria</taxon>
        <taxon>Pseudomonadati</taxon>
        <taxon>Pseudomonadota</taxon>
        <taxon>Betaproteobacteria</taxon>
        <taxon>Burkholderiales</taxon>
        <taxon>Burkholderiaceae</taxon>
        <taxon>Paraburkholderia</taxon>
    </lineage>
</organism>
<dbReference type="PANTHER" id="PTHR33375">
    <property type="entry name" value="CHROMOSOME-PARTITIONING PROTEIN PARB-RELATED"/>
    <property type="match status" value="1"/>
</dbReference>
<dbReference type="GO" id="GO:0005694">
    <property type="term" value="C:chromosome"/>
    <property type="evidence" value="ECO:0007669"/>
    <property type="project" value="TreeGrafter"/>
</dbReference>
<feature type="coiled-coil region" evidence="1">
    <location>
        <begin position="222"/>
        <end position="249"/>
    </location>
</feature>
<dbReference type="InterPro" id="IPR011111">
    <property type="entry name" value="Plasmid_RepB"/>
</dbReference>